<comment type="caution">
    <text evidence="2">The sequence shown here is derived from an EMBL/GenBank/DDBJ whole genome shotgun (WGS) entry which is preliminary data.</text>
</comment>
<proteinExistence type="predicted"/>
<organism evidence="2 3">
    <name type="scientific">Mycena rosella</name>
    <name type="common">Pink bonnet</name>
    <name type="synonym">Agaricus rosellus</name>
    <dbReference type="NCBI Taxonomy" id="1033263"/>
    <lineage>
        <taxon>Eukaryota</taxon>
        <taxon>Fungi</taxon>
        <taxon>Dikarya</taxon>
        <taxon>Basidiomycota</taxon>
        <taxon>Agaricomycotina</taxon>
        <taxon>Agaricomycetes</taxon>
        <taxon>Agaricomycetidae</taxon>
        <taxon>Agaricales</taxon>
        <taxon>Marasmiineae</taxon>
        <taxon>Mycenaceae</taxon>
        <taxon>Mycena</taxon>
    </lineage>
</organism>
<dbReference type="EMBL" id="JARKIE010000357">
    <property type="protein sequence ID" value="KAJ7651823.1"/>
    <property type="molecule type" value="Genomic_DNA"/>
</dbReference>
<keyword evidence="3" id="KW-1185">Reference proteome</keyword>
<evidence type="ECO:0000313" key="3">
    <source>
        <dbReference type="Proteomes" id="UP001221757"/>
    </source>
</evidence>
<accession>A0AAD7CLH2</accession>
<dbReference type="Proteomes" id="UP001221757">
    <property type="component" value="Unassembled WGS sequence"/>
</dbReference>
<sequence length="183" mass="21006">MWNQCNFKKFQALRVLRARFKALWADTASSYCAPLLLCEWKERENECHVVAPTNIVQTIQPIATLTSYYNGEKKETQSIQQPARRVEFEQQLSSDNERSQTHHSRSSTPSDERSPSPEIGPNAATEALYRVNFRSIQHFWCSQRKSGFQEAARDRERSQGPGQAYAKTAQSEQLTQQVFADTC</sequence>
<evidence type="ECO:0000256" key="1">
    <source>
        <dbReference type="SAM" id="MobiDB-lite"/>
    </source>
</evidence>
<reference evidence="2" key="1">
    <citation type="submission" date="2023-03" db="EMBL/GenBank/DDBJ databases">
        <title>Massive genome expansion in bonnet fungi (Mycena s.s.) driven by repeated elements and novel gene families across ecological guilds.</title>
        <authorList>
            <consortium name="Lawrence Berkeley National Laboratory"/>
            <person name="Harder C.B."/>
            <person name="Miyauchi S."/>
            <person name="Viragh M."/>
            <person name="Kuo A."/>
            <person name="Thoen E."/>
            <person name="Andreopoulos B."/>
            <person name="Lu D."/>
            <person name="Skrede I."/>
            <person name="Drula E."/>
            <person name="Henrissat B."/>
            <person name="Morin E."/>
            <person name="Kohler A."/>
            <person name="Barry K."/>
            <person name="LaButti K."/>
            <person name="Morin E."/>
            <person name="Salamov A."/>
            <person name="Lipzen A."/>
            <person name="Mereny Z."/>
            <person name="Hegedus B."/>
            <person name="Baldrian P."/>
            <person name="Stursova M."/>
            <person name="Weitz H."/>
            <person name="Taylor A."/>
            <person name="Grigoriev I.V."/>
            <person name="Nagy L.G."/>
            <person name="Martin F."/>
            <person name="Kauserud H."/>
        </authorList>
    </citation>
    <scope>NUCLEOTIDE SEQUENCE</scope>
    <source>
        <strain evidence="2">CBHHK067</strain>
    </source>
</reference>
<name>A0AAD7CLH2_MYCRO</name>
<feature type="region of interest" description="Disordered" evidence="1">
    <location>
        <begin position="73"/>
        <end position="121"/>
    </location>
</feature>
<feature type="region of interest" description="Disordered" evidence="1">
    <location>
        <begin position="151"/>
        <end position="171"/>
    </location>
</feature>
<protein>
    <submittedName>
        <fullName evidence="2">Uncharacterized protein</fullName>
    </submittedName>
</protein>
<evidence type="ECO:0000313" key="2">
    <source>
        <dbReference type="EMBL" id="KAJ7651823.1"/>
    </source>
</evidence>
<gene>
    <name evidence="2" type="ORF">B0H17DRAFT_1147587</name>
</gene>
<dbReference type="AlphaFoldDB" id="A0AAD7CLH2"/>